<dbReference type="AlphaFoldDB" id="A0A2M4B5U3"/>
<dbReference type="EMBL" id="GGFK01015051">
    <property type="protein sequence ID" value="MBW48372.1"/>
    <property type="molecule type" value="Transcribed_RNA"/>
</dbReference>
<feature type="chain" id="PRO_5014772817" evidence="2">
    <location>
        <begin position="18"/>
        <end position="104"/>
    </location>
</feature>
<keyword evidence="2" id="KW-0732">Signal</keyword>
<evidence type="ECO:0000313" key="3">
    <source>
        <dbReference type="EMBL" id="MBW48372.1"/>
    </source>
</evidence>
<reference evidence="3" key="1">
    <citation type="submission" date="2018-01" db="EMBL/GenBank/DDBJ databases">
        <title>An insight into the sialome of Amazonian anophelines.</title>
        <authorList>
            <person name="Ribeiro J.M."/>
            <person name="Scarpassa V."/>
            <person name="Calvo E."/>
        </authorList>
    </citation>
    <scope>NUCLEOTIDE SEQUENCE</scope>
    <source>
        <tissue evidence="3">Salivary glands</tissue>
    </source>
</reference>
<proteinExistence type="predicted"/>
<accession>A0A2M4B5U3</accession>
<organism evidence="3">
    <name type="scientific">Anopheles triannulatus</name>
    <dbReference type="NCBI Taxonomy" id="58253"/>
    <lineage>
        <taxon>Eukaryota</taxon>
        <taxon>Metazoa</taxon>
        <taxon>Ecdysozoa</taxon>
        <taxon>Arthropoda</taxon>
        <taxon>Hexapoda</taxon>
        <taxon>Insecta</taxon>
        <taxon>Pterygota</taxon>
        <taxon>Neoptera</taxon>
        <taxon>Endopterygota</taxon>
        <taxon>Diptera</taxon>
        <taxon>Nematocera</taxon>
        <taxon>Culicoidea</taxon>
        <taxon>Culicidae</taxon>
        <taxon>Anophelinae</taxon>
        <taxon>Anopheles</taxon>
    </lineage>
</organism>
<sequence length="104" mass="11339">MCVCMYLGVCVFVCVSARKLQTERRLKIIRSGSSSISYARDAKSRKPQADAEGPSQPPPAGTITHTDGINLDSCWAGLSLFIAWWPRVHSPSPREVWGAACSCL</sequence>
<protein>
    <submittedName>
        <fullName evidence="3">Putative secreted protein</fullName>
    </submittedName>
</protein>
<name>A0A2M4B5U3_9DIPT</name>
<evidence type="ECO:0000256" key="2">
    <source>
        <dbReference type="SAM" id="SignalP"/>
    </source>
</evidence>
<feature type="signal peptide" evidence="2">
    <location>
        <begin position="1"/>
        <end position="17"/>
    </location>
</feature>
<feature type="region of interest" description="Disordered" evidence="1">
    <location>
        <begin position="36"/>
        <end position="66"/>
    </location>
</feature>
<feature type="compositionally biased region" description="Basic and acidic residues" evidence="1">
    <location>
        <begin position="40"/>
        <end position="49"/>
    </location>
</feature>
<evidence type="ECO:0000256" key="1">
    <source>
        <dbReference type="SAM" id="MobiDB-lite"/>
    </source>
</evidence>